<proteinExistence type="predicted"/>
<evidence type="ECO:0000313" key="4">
    <source>
        <dbReference type="EMBL" id="QJI03822.1"/>
    </source>
</evidence>
<dbReference type="AlphaFoldDB" id="A0A6H2A255"/>
<protein>
    <submittedName>
        <fullName evidence="2">Putative calcineurin-like phosphoesterase</fullName>
    </submittedName>
</protein>
<dbReference type="EMBL" id="MT144492">
    <property type="protein sequence ID" value="QJA54276.1"/>
    <property type="molecule type" value="Genomic_DNA"/>
</dbReference>
<dbReference type="SUPFAM" id="SSF56300">
    <property type="entry name" value="Metallo-dependent phosphatases"/>
    <property type="match status" value="1"/>
</dbReference>
<gene>
    <name evidence="3" type="ORF">MM415A02079_0009</name>
    <name evidence="2" type="ORF">TM448A04580_0006</name>
    <name evidence="4" type="ORF">TM448B05099_0008</name>
</gene>
<evidence type="ECO:0000313" key="2">
    <source>
        <dbReference type="EMBL" id="QJA54276.1"/>
    </source>
</evidence>
<dbReference type="PANTHER" id="PTHR12905">
    <property type="entry name" value="METALLOPHOSPHOESTERASE"/>
    <property type="match status" value="1"/>
</dbReference>
<evidence type="ECO:0000259" key="1">
    <source>
        <dbReference type="Pfam" id="PF00149"/>
    </source>
</evidence>
<dbReference type="GO" id="GO:0016787">
    <property type="term" value="F:hydrolase activity"/>
    <property type="evidence" value="ECO:0007669"/>
    <property type="project" value="InterPro"/>
</dbReference>
<name>A0A6H2A255_9ZZZZ</name>
<dbReference type="Pfam" id="PF00149">
    <property type="entry name" value="Metallophos"/>
    <property type="match status" value="1"/>
</dbReference>
<dbReference type="CDD" id="cd07379">
    <property type="entry name" value="MPP_239FB"/>
    <property type="match status" value="1"/>
</dbReference>
<dbReference type="Gene3D" id="3.60.21.10">
    <property type="match status" value="1"/>
</dbReference>
<reference evidence="2" key="1">
    <citation type="submission" date="2020-03" db="EMBL/GenBank/DDBJ databases">
        <title>The deep terrestrial virosphere.</title>
        <authorList>
            <person name="Holmfeldt K."/>
            <person name="Nilsson E."/>
            <person name="Simone D."/>
            <person name="Lopez-Fernandez M."/>
            <person name="Wu X."/>
            <person name="de Brujin I."/>
            <person name="Lundin D."/>
            <person name="Andersson A."/>
            <person name="Bertilsson S."/>
            <person name="Dopson M."/>
        </authorList>
    </citation>
    <scope>NUCLEOTIDE SEQUENCE</scope>
    <source>
        <strain evidence="3">MM415A02079</strain>
        <strain evidence="2">TM448A04580</strain>
        <strain evidence="4">TM448B05099</strain>
    </source>
</reference>
<dbReference type="PANTHER" id="PTHR12905:SF0">
    <property type="entry name" value="CALCINEURIN-LIKE PHOSPHOESTERASE DOMAIN-CONTAINING PROTEIN"/>
    <property type="match status" value="1"/>
</dbReference>
<dbReference type="EMBL" id="MT142081">
    <property type="protein sequence ID" value="QJA74199.1"/>
    <property type="molecule type" value="Genomic_DNA"/>
</dbReference>
<dbReference type="InterPro" id="IPR004843">
    <property type="entry name" value="Calcineurin-like_PHP"/>
</dbReference>
<dbReference type="EMBL" id="MT145122">
    <property type="protein sequence ID" value="QJI03822.1"/>
    <property type="molecule type" value="Genomic_DNA"/>
</dbReference>
<evidence type="ECO:0000313" key="3">
    <source>
        <dbReference type="EMBL" id="QJA74199.1"/>
    </source>
</evidence>
<sequence length="210" mass="24333">MKIVAVSDTHNKYKDLILPEGDMLIHSGDLDVFNFSSEVKDFNKWLKKQSFKYKIIVAGNHDKYAQINNQNTRTMLKDSCIYLENSGTEIEGIKIWGSPYSPRFGSWFFMAERGEDIKRYWDLIPKDTNILITHGPAYGILDIVPFPKPEHVGCSDLLNKVKEIKPRLHIFGHIHDCYGIKQIEETTFINASLLNEDYQLVNKPIIYDYT</sequence>
<dbReference type="InterPro" id="IPR029052">
    <property type="entry name" value="Metallo-depent_PP-like"/>
</dbReference>
<dbReference type="InterPro" id="IPR051693">
    <property type="entry name" value="UPF0046_metallophosphoest"/>
</dbReference>
<feature type="domain" description="Calcineurin-like phosphoesterase" evidence="1">
    <location>
        <begin position="1"/>
        <end position="176"/>
    </location>
</feature>
<accession>A0A6H2A255</accession>
<organism evidence="2">
    <name type="scientific">viral metagenome</name>
    <dbReference type="NCBI Taxonomy" id="1070528"/>
    <lineage>
        <taxon>unclassified sequences</taxon>
        <taxon>metagenomes</taxon>
        <taxon>organismal metagenomes</taxon>
    </lineage>
</organism>